<evidence type="ECO:0000313" key="3">
    <source>
        <dbReference type="Proteomes" id="UP001159641"/>
    </source>
</evidence>
<dbReference type="EMBL" id="JAIQCJ010001017">
    <property type="protein sequence ID" value="KAJ8793140.1"/>
    <property type="molecule type" value="Genomic_DNA"/>
</dbReference>
<accession>A0AB34HQI7</accession>
<feature type="region of interest" description="Disordered" evidence="1">
    <location>
        <begin position="61"/>
        <end position="105"/>
    </location>
</feature>
<organism evidence="2 3">
    <name type="scientific">Eschrichtius robustus</name>
    <name type="common">California gray whale</name>
    <name type="synonym">Eschrichtius gibbosus</name>
    <dbReference type="NCBI Taxonomy" id="9764"/>
    <lineage>
        <taxon>Eukaryota</taxon>
        <taxon>Metazoa</taxon>
        <taxon>Chordata</taxon>
        <taxon>Craniata</taxon>
        <taxon>Vertebrata</taxon>
        <taxon>Euteleostomi</taxon>
        <taxon>Mammalia</taxon>
        <taxon>Eutheria</taxon>
        <taxon>Laurasiatheria</taxon>
        <taxon>Artiodactyla</taxon>
        <taxon>Whippomorpha</taxon>
        <taxon>Cetacea</taxon>
        <taxon>Mysticeti</taxon>
        <taxon>Eschrichtiidae</taxon>
        <taxon>Eschrichtius</taxon>
    </lineage>
</organism>
<protein>
    <submittedName>
        <fullName evidence="2">Uncharacterized protein</fullName>
    </submittedName>
</protein>
<evidence type="ECO:0000313" key="2">
    <source>
        <dbReference type="EMBL" id="KAJ8793140.1"/>
    </source>
</evidence>
<keyword evidence="3" id="KW-1185">Reference proteome</keyword>
<proteinExistence type="predicted"/>
<comment type="caution">
    <text evidence="2">The sequence shown here is derived from an EMBL/GenBank/DDBJ whole genome shotgun (WGS) entry which is preliminary data.</text>
</comment>
<gene>
    <name evidence="2" type="ORF">J1605_003817</name>
</gene>
<dbReference type="AlphaFoldDB" id="A0AB34HQI7"/>
<reference evidence="2 3" key="1">
    <citation type="submission" date="2022-11" db="EMBL/GenBank/DDBJ databases">
        <title>Whole genome sequence of Eschrichtius robustus ER-17-0199.</title>
        <authorList>
            <person name="Bruniche-Olsen A."/>
            <person name="Black A.N."/>
            <person name="Fields C.J."/>
            <person name="Walden K."/>
            <person name="Dewoody J.A."/>
        </authorList>
    </citation>
    <scope>NUCLEOTIDE SEQUENCE [LARGE SCALE GENOMIC DNA]</scope>
    <source>
        <strain evidence="2">ER-17-0199</strain>
        <tissue evidence="2">Blubber</tissue>
    </source>
</reference>
<name>A0AB34HQI7_ESCRO</name>
<dbReference type="GO" id="GO:0004930">
    <property type="term" value="F:G protein-coupled receptor activity"/>
    <property type="evidence" value="ECO:0007669"/>
    <property type="project" value="InterPro"/>
</dbReference>
<dbReference type="InterPro" id="IPR003052">
    <property type="entry name" value="GPCR_2_CRF1_rcpt"/>
</dbReference>
<evidence type="ECO:0000256" key="1">
    <source>
        <dbReference type="SAM" id="MobiDB-lite"/>
    </source>
</evidence>
<dbReference type="Proteomes" id="UP001159641">
    <property type="component" value="Unassembled WGS sequence"/>
</dbReference>
<dbReference type="GO" id="GO:0016020">
    <property type="term" value="C:membrane"/>
    <property type="evidence" value="ECO:0007669"/>
    <property type="project" value="InterPro"/>
</dbReference>
<sequence>MTLAFSDLTFQLWLFGEWRDLQLSLTVSLTSLCPQALLLLGLHSISASLQDQHCESVSLAGNISGEHPHLPPARFQVPTPPPPPNPQGSQSLRTEPSMPWGRNSREISPLGLQAIHHLSTECCVEEDPEVGCECGGKESCD</sequence>
<dbReference type="PRINTS" id="PR01280">
    <property type="entry name" value="CRFRECEPTOR1"/>
</dbReference>